<gene>
    <name evidence="9" type="ORF">RDB_LOCUS30216</name>
</gene>
<evidence type="ECO:0000256" key="6">
    <source>
        <dbReference type="PROSITE-ProRule" id="PRU00221"/>
    </source>
</evidence>
<dbReference type="PROSITE" id="PS00678">
    <property type="entry name" value="WD_REPEATS_1"/>
    <property type="match status" value="4"/>
</dbReference>
<dbReference type="InterPro" id="IPR001680">
    <property type="entry name" value="WD40_rpt"/>
</dbReference>
<dbReference type="PANTHER" id="PTHR22847">
    <property type="entry name" value="WD40 REPEAT PROTEIN"/>
    <property type="match status" value="1"/>
</dbReference>
<dbReference type="PROSITE" id="PS50011">
    <property type="entry name" value="PROTEIN_KINASE_DOM"/>
    <property type="match status" value="1"/>
</dbReference>
<dbReference type="GO" id="GO:0005524">
    <property type="term" value="F:ATP binding"/>
    <property type="evidence" value="ECO:0007669"/>
    <property type="project" value="UniProtKB-UniRule"/>
</dbReference>
<dbReference type="InterPro" id="IPR015943">
    <property type="entry name" value="WD40/YVTN_repeat-like_dom_sf"/>
</dbReference>
<dbReference type="CDD" id="cd00200">
    <property type="entry name" value="WD40"/>
    <property type="match status" value="1"/>
</dbReference>
<evidence type="ECO:0000259" key="8">
    <source>
        <dbReference type="PROSITE" id="PS50011"/>
    </source>
</evidence>
<name>A0A8H3A623_9AGAM</name>
<dbReference type="Gene3D" id="2.130.10.10">
    <property type="entry name" value="YVTN repeat-like/Quinoprotein amine dehydrogenase"/>
    <property type="match status" value="4"/>
</dbReference>
<organism evidence="9 10">
    <name type="scientific">Rhizoctonia solani</name>
    <dbReference type="NCBI Taxonomy" id="456999"/>
    <lineage>
        <taxon>Eukaryota</taxon>
        <taxon>Fungi</taxon>
        <taxon>Dikarya</taxon>
        <taxon>Basidiomycota</taxon>
        <taxon>Agaricomycotina</taxon>
        <taxon>Agaricomycetes</taxon>
        <taxon>Cantharellales</taxon>
        <taxon>Ceratobasidiaceae</taxon>
        <taxon>Rhizoctonia</taxon>
    </lineage>
</organism>
<dbReference type="InterPro" id="IPR001245">
    <property type="entry name" value="Ser-Thr/Tyr_kinase_cat_dom"/>
</dbReference>
<dbReference type="Proteomes" id="UP000663826">
    <property type="component" value="Unassembled WGS sequence"/>
</dbReference>
<dbReference type="InterPro" id="IPR036322">
    <property type="entry name" value="WD40_repeat_dom_sf"/>
</dbReference>
<dbReference type="PRINTS" id="PR00320">
    <property type="entry name" value="GPROTEINBRPT"/>
</dbReference>
<accession>A0A8H3A623</accession>
<dbReference type="PROSITE" id="PS50294">
    <property type="entry name" value="WD_REPEATS_REGION"/>
    <property type="match status" value="7"/>
</dbReference>
<evidence type="ECO:0000256" key="5">
    <source>
        <dbReference type="ARBA" id="ARBA00022840"/>
    </source>
</evidence>
<dbReference type="InterPro" id="IPR020472">
    <property type="entry name" value="WD40_PAC1"/>
</dbReference>
<dbReference type="Pfam" id="PF07714">
    <property type="entry name" value="PK_Tyr_Ser-Thr"/>
    <property type="match status" value="1"/>
</dbReference>
<evidence type="ECO:0000256" key="3">
    <source>
        <dbReference type="ARBA" id="ARBA00022737"/>
    </source>
</evidence>
<dbReference type="PANTHER" id="PTHR22847:SF637">
    <property type="entry name" value="WD REPEAT DOMAIN 5B"/>
    <property type="match status" value="1"/>
</dbReference>
<protein>
    <recommendedName>
        <fullName evidence="8">Protein kinase domain-containing protein</fullName>
    </recommendedName>
</protein>
<keyword evidence="5 7" id="KW-0067">ATP-binding</keyword>
<feature type="repeat" description="WD" evidence="6">
    <location>
        <begin position="18"/>
        <end position="53"/>
    </location>
</feature>
<feature type="binding site" evidence="7">
    <location>
        <position position="378"/>
    </location>
    <ligand>
        <name>ATP</name>
        <dbReference type="ChEBI" id="CHEBI:30616"/>
    </ligand>
</feature>
<dbReference type="SUPFAM" id="SSF50978">
    <property type="entry name" value="WD40 repeat-like"/>
    <property type="match status" value="1"/>
</dbReference>
<feature type="repeat" description="WD" evidence="6">
    <location>
        <begin position="61"/>
        <end position="102"/>
    </location>
</feature>
<feature type="repeat" description="WD" evidence="6">
    <location>
        <begin position="276"/>
        <end position="309"/>
    </location>
</feature>
<feature type="domain" description="Protein kinase" evidence="8">
    <location>
        <begin position="350"/>
        <end position="617"/>
    </location>
</feature>
<feature type="repeat" description="WD" evidence="6">
    <location>
        <begin position="104"/>
        <end position="145"/>
    </location>
</feature>
<dbReference type="SMART" id="SM00220">
    <property type="entry name" value="S_TKc"/>
    <property type="match status" value="1"/>
</dbReference>
<dbReference type="InterPro" id="IPR011009">
    <property type="entry name" value="Kinase-like_dom_sf"/>
</dbReference>
<dbReference type="PROSITE" id="PS00108">
    <property type="entry name" value="PROTEIN_KINASE_ST"/>
    <property type="match status" value="1"/>
</dbReference>
<evidence type="ECO:0000313" key="10">
    <source>
        <dbReference type="Proteomes" id="UP000663826"/>
    </source>
</evidence>
<sequence>MSHNSPIATDDPLEFITHEGHESFVYSVAFSPDGKSVVSGSEDKTVRVWNADSPVPIGASLRGHTAGVCSVGYSPLGDVIASGSLDHTIRLWDPNAGQQIGEPLSGHTGCVNSIAFSPDGNFVASASVDKSIRMWSVHTRAISADPLWGHDRGICSVDFSPHNNQIASGSWDRTVRVWDIERGIVVGEPFMGHHDVVRSVAYAPNGYQIASGSSDDTLQLWDVRSGKPTGNPYKGQNGTIFSVAFSPSGAWVASGSSLGTVCVWDVRTGSLAVDVFNKHSDWVRSVKFSPWGNSVVSGSGDQKVMIWNVLERHDSSVNLVGRNTSIHQIFALLLRHGCVNLTSQMDPEHGISQMPVGTGGFSDIRTGRLRNKTKVAIKTLRAAPSGLPHDKLLKHSTREIELWSRMKHENIHKLLGIIMLESHSVGMVSEWMDNGSLNIYMLKHPEFDQYKMCIQIASGLAYMHKCNVIHGDLKTMNVLVSSEGVAQLTDFGISKTPPANIAFSTTTLVQALSARWASPELLQDYAKSEKSDIYALGMTMLEIFTGEIPYSEIQNDLAIVTKIVQGIPPVRPLDKIKNTGSGDRTWELLLSCWVLTPELRPSALQVVESLVNISSTIAIE</sequence>
<dbReference type="AlphaFoldDB" id="A0A8H3A623"/>
<evidence type="ECO:0000256" key="7">
    <source>
        <dbReference type="PROSITE-ProRule" id="PRU10141"/>
    </source>
</evidence>
<keyword evidence="1" id="KW-0808">Transferase</keyword>
<dbReference type="GO" id="GO:0004674">
    <property type="term" value="F:protein serine/threonine kinase activity"/>
    <property type="evidence" value="ECO:0007669"/>
    <property type="project" value="UniProtKB-KW"/>
</dbReference>
<proteinExistence type="predicted"/>
<dbReference type="EMBL" id="CAJMWQ010000936">
    <property type="protein sequence ID" value="CAE6399575.1"/>
    <property type="molecule type" value="Genomic_DNA"/>
</dbReference>
<evidence type="ECO:0000256" key="4">
    <source>
        <dbReference type="ARBA" id="ARBA00022741"/>
    </source>
</evidence>
<dbReference type="SUPFAM" id="SSF56112">
    <property type="entry name" value="Protein kinase-like (PK-like)"/>
    <property type="match status" value="1"/>
</dbReference>
<keyword evidence="2 6" id="KW-0853">WD repeat</keyword>
<keyword evidence="1" id="KW-0723">Serine/threonine-protein kinase</keyword>
<dbReference type="PROSITE" id="PS00107">
    <property type="entry name" value="PROTEIN_KINASE_ATP"/>
    <property type="match status" value="1"/>
</dbReference>
<keyword evidence="1" id="KW-0418">Kinase</keyword>
<dbReference type="Pfam" id="PF00400">
    <property type="entry name" value="WD40"/>
    <property type="match status" value="7"/>
</dbReference>
<comment type="caution">
    <text evidence="9">The sequence shown here is derived from an EMBL/GenBank/DDBJ whole genome shotgun (WGS) entry which is preliminary data.</text>
</comment>
<evidence type="ECO:0000256" key="2">
    <source>
        <dbReference type="ARBA" id="ARBA00022574"/>
    </source>
</evidence>
<dbReference type="InterPro" id="IPR019775">
    <property type="entry name" value="WD40_repeat_CS"/>
</dbReference>
<dbReference type="InterPro" id="IPR000719">
    <property type="entry name" value="Prot_kinase_dom"/>
</dbReference>
<keyword evidence="3" id="KW-0677">Repeat</keyword>
<dbReference type="InterPro" id="IPR017441">
    <property type="entry name" value="Protein_kinase_ATP_BS"/>
</dbReference>
<keyword evidence="4 7" id="KW-0547">Nucleotide-binding</keyword>
<evidence type="ECO:0000313" key="9">
    <source>
        <dbReference type="EMBL" id="CAE6399575.1"/>
    </source>
</evidence>
<dbReference type="SMART" id="SM00320">
    <property type="entry name" value="WD40"/>
    <property type="match status" value="7"/>
</dbReference>
<dbReference type="GO" id="GO:1990234">
    <property type="term" value="C:transferase complex"/>
    <property type="evidence" value="ECO:0007669"/>
    <property type="project" value="UniProtKB-ARBA"/>
</dbReference>
<feature type="repeat" description="WD" evidence="6">
    <location>
        <begin position="147"/>
        <end position="188"/>
    </location>
</feature>
<dbReference type="PROSITE" id="PS50082">
    <property type="entry name" value="WD_REPEATS_2"/>
    <property type="match status" value="7"/>
</dbReference>
<reference evidence="9" key="1">
    <citation type="submission" date="2021-01" db="EMBL/GenBank/DDBJ databases">
        <authorList>
            <person name="Kaushik A."/>
        </authorList>
    </citation>
    <scope>NUCLEOTIDE SEQUENCE</scope>
    <source>
        <strain evidence="9">AG1-1B</strain>
    </source>
</reference>
<dbReference type="InterPro" id="IPR008271">
    <property type="entry name" value="Ser/Thr_kinase_AS"/>
</dbReference>
<feature type="repeat" description="WD" evidence="6">
    <location>
        <begin position="190"/>
        <end position="231"/>
    </location>
</feature>
<evidence type="ECO:0000256" key="1">
    <source>
        <dbReference type="ARBA" id="ARBA00022527"/>
    </source>
</evidence>
<feature type="repeat" description="WD" evidence="6">
    <location>
        <begin position="233"/>
        <end position="274"/>
    </location>
</feature>
<dbReference type="Gene3D" id="1.10.510.10">
    <property type="entry name" value="Transferase(Phosphotransferase) domain 1"/>
    <property type="match status" value="1"/>
</dbReference>